<organism evidence="2 3">
    <name type="scientific">Patella caerulea</name>
    <name type="common">Rayed Mediterranean limpet</name>
    <dbReference type="NCBI Taxonomy" id="87958"/>
    <lineage>
        <taxon>Eukaryota</taxon>
        <taxon>Metazoa</taxon>
        <taxon>Spiralia</taxon>
        <taxon>Lophotrochozoa</taxon>
        <taxon>Mollusca</taxon>
        <taxon>Gastropoda</taxon>
        <taxon>Patellogastropoda</taxon>
        <taxon>Patelloidea</taxon>
        <taxon>Patellidae</taxon>
        <taxon>Patella</taxon>
    </lineage>
</organism>
<dbReference type="Proteomes" id="UP001347796">
    <property type="component" value="Unassembled WGS sequence"/>
</dbReference>
<feature type="compositionally biased region" description="Polar residues" evidence="1">
    <location>
        <begin position="235"/>
        <end position="244"/>
    </location>
</feature>
<dbReference type="AlphaFoldDB" id="A0AAN8JXJ1"/>
<reference evidence="2 3" key="1">
    <citation type="submission" date="2024-01" db="EMBL/GenBank/DDBJ databases">
        <title>The genome of the rayed Mediterranean limpet Patella caerulea (Linnaeus, 1758).</title>
        <authorList>
            <person name="Anh-Thu Weber A."/>
            <person name="Halstead-Nussloch G."/>
        </authorList>
    </citation>
    <scope>NUCLEOTIDE SEQUENCE [LARGE SCALE GENOMIC DNA]</scope>
    <source>
        <strain evidence="2">AATW-2023a</strain>
        <tissue evidence="2">Whole specimen</tissue>
    </source>
</reference>
<feature type="compositionally biased region" description="Basic residues" evidence="1">
    <location>
        <begin position="55"/>
        <end position="64"/>
    </location>
</feature>
<feature type="region of interest" description="Disordered" evidence="1">
    <location>
        <begin position="168"/>
        <end position="192"/>
    </location>
</feature>
<accession>A0AAN8JXJ1</accession>
<feature type="compositionally biased region" description="Low complexity" evidence="1">
    <location>
        <begin position="178"/>
        <end position="187"/>
    </location>
</feature>
<gene>
    <name evidence="2" type="ORF">SNE40_010235</name>
</gene>
<keyword evidence="3" id="KW-1185">Reference proteome</keyword>
<evidence type="ECO:0000313" key="2">
    <source>
        <dbReference type="EMBL" id="KAK6182583.1"/>
    </source>
</evidence>
<evidence type="ECO:0000256" key="1">
    <source>
        <dbReference type="SAM" id="MobiDB-lite"/>
    </source>
</evidence>
<sequence length="312" mass="35606">MSWILRQAVAKRVLDRQLEEIDKEMNVRDTTHQKDLKDLRYEIQNQERLKEEKAARKRSGRRKLQVPDQRVKSHRDKGKSSPTKGVHFADHRHSIDISDLVRLHPDGVDSMDDIIRKPKKEEKGSEIINQMQSILNQTRDRSSKTPDEIWQERFHETFPDVAARIAISKTKSPNQPGSSTPKSSKSSENTKAPLPSYMQLAESRKPIQQGAGDVPSLNLGEQNGENRKIRVSFIKDSTNKTANRTGGKREGQSKNLYRVGDTDGAWRSARKARYLRGYDPPEMVLPKGDSGSFVFGRDFNEALVETSKPDEY</sequence>
<protein>
    <submittedName>
        <fullName evidence="2">Uncharacterized protein</fullName>
    </submittedName>
</protein>
<feature type="region of interest" description="Disordered" evidence="1">
    <location>
        <begin position="232"/>
        <end position="256"/>
    </location>
</feature>
<feature type="region of interest" description="Disordered" evidence="1">
    <location>
        <begin position="47"/>
        <end position="87"/>
    </location>
</feature>
<name>A0AAN8JXJ1_PATCE</name>
<proteinExistence type="predicted"/>
<dbReference type="EMBL" id="JAZGQO010000007">
    <property type="protein sequence ID" value="KAK6182583.1"/>
    <property type="molecule type" value="Genomic_DNA"/>
</dbReference>
<feature type="region of interest" description="Disordered" evidence="1">
    <location>
        <begin position="206"/>
        <end position="225"/>
    </location>
</feature>
<evidence type="ECO:0000313" key="3">
    <source>
        <dbReference type="Proteomes" id="UP001347796"/>
    </source>
</evidence>
<comment type="caution">
    <text evidence="2">The sequence shown here is derived from an EMBL/GenBank/DDBJ whole genome shotgun (WGS) entry which is preliminary data.</text>
</comment>